<dbReference type="EMBL" id="KF395226">
    <property type="protein sequence ID" value="AHX81840.1"/>
    <property type="molecule type" value="Viral_cRNA"/>
</dbReference>
<dbReference type="RefSeq" id="YP_009094437.1">
    <property type="nucleotide sequence ID" value="NC_025401.1"/>
</dbReference>
<accession>A0A023T299</accession>
<sequence>MSQQQIECVAFRRPSPVNNAMMDQTISWLDQIQRTSESWEDRSTNPPIWTLWQLVKQVFHGIGSKVQCFFHGIQIRLLETILSTREGRYQAIEVVKRIANQHPELFNQIEIPPLEREMETIYNSNEGGTLQ</sequence>
<proteinExistence type="predicted"/>
<dbReference type="GeneID" id="21011887"/>
<dbReference type="KEGG" id="vg:21011887"/>
<dbReference type="Proteomes" id="UP000160503">
    <property type="component" value="Segment"/>
</dbReference>
<reference evidence="1 2" key="1">
    <citation type="journal article" date="2014" name="J. Gen. Virol.">
        <title>Sunguru virus: a novel virus in the family Rhabdoviridae isolated from a chicken in north-western Uganda.</title>
        <authorList>
            <person name="Ledermann J.P."/>
            <person name="Zeidner N."/>
            <person name="Borland E.M."/>
            <person name="Mutebi J.P."/>
            <person name="Lanciotti R.S."/>
            <person name="Miller B.R."/>
            <person name="Lutwama J.J."/>
            <person name="Tendo J.M."/>
            <person name="Andama V."/>
            <person name="Powers A.M."/>
        </authorList>
    </citation>
    <scope>NUCLEOTIDE SEQUENCE [LARGE SCALE GENOMIC DNA]</scope>
    <source>
        <strain evidence="1">Ug#41</strain>
    </source>
</reference>
<evidence type="ECO:0000313" key="2">
    <source>
        <dbReference type="Proteomes" id="UP000160503"/>
    </source>
</evidence>
<organism evidence="1 2">
    <name type="scientific">Sunguru virus</name>
    <dbReference type="NCBI Taxonomy" id="1491491"/>
    <lineage>
        <taxon>Viruses</taxon>
        <taxon>Riboviria</taxon>
        <taxon>Orthornavirae</taxon>
        <taxon>Negarnaviricota</taxon>
        <taxon>Haploviricotina</taxon>
        <taxon>Monjiviricetes</taxon>
        <taxon>Mononegavirales</taxon>
        <taxon>Rhabdoviridae</taxon>
        <taxon>Alpharhabdovirinae</taxon>
        <taxon>Sunrhavirus</taxon>
        <taxon>Sunrhavirus sunguru</taxon>
    </lineage>
</organism>
<name>A0A023T299_9RHAB</name>
<protein>
    <submittedName>
        <fullName evidence="1">Uncharacterized protein</fullName>
    </submittedName>
</protein>
<evidence type="ECO:0000313" key="1">
    <source>
        <dbReference type="EMBL" id="AHX81840.1"/>
    </source>
</evidence>
<keyword evidence="2" id="KW-1185">Reference proteome</keyword>